<reference evidence="3" key="1">
    <citation type="submission" date="2018-06" db="EMBL/GenBank/DDBJ databases">
        <authorList>
            <person name="Zhirakovskaya E."/>
        </authorList>
    </citation>
    <scope>NUCLEOTIDE SEQUENCE</scope>
</reference>
<evidence type="ECO:0000259" key="2">
    <source>
        <dbReference type="Pfam" id="PF03129"/>
    </source>
</evidence>
<protein>
    <submittedName>
        <fullName evidence="3">Threonyl-tRNA synthetase</fullName>
        <ecNumber evidence="3">6.1.1.3</ecNumber>
    </submittedName>
</protein>
<name>A0A3B1BF30_9ZZZZ</name>
<dbReference type="PANTHER" id="PTHR11451">
    <property type="entry name" value="THREONINE-TRNA LIGASE"/>
    <property type="match status" value="1"/>
</dbReference>
<keyword evidence="1" id="KW-0648">Protein biosynthesis</keyword>
<sequence>VRIEADLSSERVQKKIRNAQLRKIPYMLVVGAREMESEKVAVRLRNGRDLGAIEVEEFLTVMKNIETSRVSNLWTED</sequence>
<dbReference type="Pfam" id="PF03129">
    <property type="entry name" value="HGTP_anticodon"/>
    <property type="match status" value="1"/>
</dbReference>
<dbReference type="GO" id="GO:0006435">
    <property type="term" value="P:threonyl-tRNA aminoacylation"/>
    <property type="evidence" value="ECO:0007669"/>
    <property type="project" value="TreeGrafter"/>
</dbReference>
<evidence type="ECO:0000313" key="3">
    <source>
        <dbReference type="EMBL" id="VAX14722.1"/>
    </source>
</evidence>
<keyword evidence="3" id="KW-0436">Ligase</keyword>
<dbReference type="Gene3D" id="3.40.50.800">
    <property type="entry name" value="Anticodon-binding domain"/>
    <property type="match status" value="1"/>
</dbReference>
<proteinExistence type="predicted"/>
<organism evidence="3">
    <name type="scientific">hydrothermal vent metagenome</name>
    <dbReference type="NCBI Taxonomy" id="652676"/>
    <lineage>
        <taxon>unclassified sequences</taxon>
        <taxon>metagenomes</taxon>
        <taxon>ecological metagenomes</taxon>
    </lineage>
</organism>
<dbReference type="PANTHER" id="PTHR11451:SF44">
    <property type="entry name" value="THREONINE--TRNA LIGASE, CHLOROPLASTIC_MITOCHONDRIAL 2"/>
    <property type="match status" value="1"/>
</dbReference>
<feature type="domain" description="Anticodon-binding" evidence="2">
    <location>
        <begin position="1"/>
        <end position="64"/>
    </location>
</feature>
<dbReference type="EC" id="6.1.1.3" evidence="3"/>
<feature type="non-terminal residue" evidence="3">
    <location>
        <position position="1"/>
    </location>
</feature>
<dbReference type="AlphaFoldDB" id="A0A3B1BF30"/>
<dbReference type="SUPFAM" id="SSF52954">
    <property type="entry name" value="Class II aaRS ABD-related"/>
    <property type="match status" value="1"/>
</dbReference>
<keyword evidence="3" id="KW-0030">Aminoacyl-tRNA synthetase</keyword>
<accession>A0A3B1BF30</accession>
<dbReference type="InterPro" id="IPR004154">
    <property type="entry name" value="Anticodon-bd"/>
</dbReference>
<evidence type="ECO:0000256" key="1">
    <source>
        <dbReference type="ARBA" id="ARBA00022917"/>
    </source>
</evidence>
<dbReference type="GO" id="GO:0004829">
    <property type="term" value="F:threonine-tRNA ligase activity"/>
    <property type="evidence" value="ECO:0007669"/>
    <property type="project" value="UniProtKB-EC"/>
</dbReference>
<gene>
    <name evidence="3" type="ORF">MNBD_NITROSPINAE04-276</name>
</gene>
<dbReference type="EMBL" id="UOGA01000004">
    <property type="protein sequence ID" value="VAX14722.1"/>
    <property type="molecule type" value="Genomic_DNA"/>
</dbReference>
<dbReference type="InterPro" id="IPR036621">
    <property type="entry name" value="Anticodon-bd_dom_sf"/>
</dbReference>